<feature type="region of interest" description="Disordered" evidence="1">
    <location>
        <begin position="20"/>
        <end position="85"/>
    </location>
</feature>
<evidence type="ECO:0000313" key="3">
    <source>
        <dbReference type="Proteomes" id="UP001152484"/>
    </source>
</evidence>
<gene>
    <name evidence="2" type="ORF">CEURO_LOCUS6633</name>
</gene>
<sequence>MGAELKDKEKLQVKKVEIQKSTLEKEVRTDDVEAEEEDDGSEPDTVQDCASQEMGPISSPNKDTSSPEDSESEESDSGRIGLSADDWKIFEECKEKIMELRRKMEEGRDKEPAQKGLG</sequence>
<feature type="compositionally biased region" description="Basic and acidic residues" evidence="1">
    <location>
        <begin position="20"/>
        <end position="31"/>
    </location>
</feature>
<organism evidence="2 3">
    <name type="scientific">Cuscuta europaea</name>
    <name type="common">European dodder</name>
    <dbReference type="NCBI Taxonomy" id="41803"/>
    <lineage>
        <taxon>Eukaryota</taxon>
        <taxon>Viridiplantae</taxon>
        <taxon>Streptophyta</taxon>
        <taxon>Embryophyta</taxon>
        <taxon>Tracheophyta</taxon>
        <taxon>Spermatophyta</taxon>
        <taxon>Magnoliopsida</taxon>
        <taxon>eudicotyledons</taxon>
        <taxon>Gunneridae</taxon>
        <taxon>Pentapetalae</taxon>
        <taxon>asterids</taxon>
        <taxon>lamiids</taxon>
        <taxon>Solanales</taxon>
        <taxon>Convolvulaceae</taxon>
        <taxon>Cuscuteae</taxon>
        <taxon>Cuscuta</taxon>
        <taxon>Cuscuta subgen. Cuscuta</taxon>
    </lineage>
</organism>
<accession>A0A9P0YX78</accession>
<reference evidence="2" key="1">
    <citation type="submission" date="2022-07" db="EMBL/GenBank/DDBJ databases">
        <authorList>
            <person name="Macas J."/>
            <person name="Novak P."/>
            <person name="Neumann P."/>
        </authorList>
    </citation>
    <scope>NUCLEOTIDE SEQUENCE</scope>
</reference>
<dbReference type="AlphaFoldDB" id="A0A9P0YX78"/>
<proteinExistence type="predicted"/>
<feature type="compositionally biased region" description="Acidic residues" evidence="1">
    <location>
        <begin position="66"/>
        <end position="75"/>
    </location>
</feature>
<name>A0A9P0YX78_CUSEU</name>
<dbReference type="Proteomes" id="UP001152484">
    <property type="component" value="Unassembled WGS sequence"/>
</dbReference>
<evidence type="ECO:0000256" key="1">
    <source>
        <dbReference type="SAM" id="MobiDB-lite"/>
    </source>
</evidence>
<protein>
    <submittedName>
        <fullName evidence="2">Uncharacterized protein</fullName>
    </submittedName>
</protein>
<keyword evidence="3" id="KW-1185">Reference proteome</keyword>
<dbReference type="EMBL" id="CAMAPE010000010">
    <property type="protein sequence ID" value="CAH9078247.1"/>
    <property type="molecule type" value="Genomic_DNA"/>
</dbReference>
<feature type="compositionally biased region" description="Acidic residues" evidence="1">
    <location>
        <begin position="32"/>
        <end position="42"/>
    </location>
</feature>
<evidence type="ECO:0000313" key="2">
    <source>
        <dbReference type="EMBL" id="CAH9078247.1"/>
    </source>
</evidence>
<comment type="caution">
    <text evidence="2">The sequence shown here is derived from an EMBL/GenBank/DDBJ whole genome shotgun (WGS) entry which is preliminary data.</text>
</comment>